<gene>
    <name evidence="1" type="ORF">NTJ_13978</name>
</gene>
<accession>A0ABN7BDE8</accession>
<proteinExistence type="predicted"/>
<organism evidence="1 2">
    <name type="scientific">Nesidiocoris tenuis</name>
    <dbReference type="NCBI Taxonomy" id="355587"/>
    <lineage>
        <taxon>Eukaryota</taxon>
        <taxon>Metazoa</taxon>
        <taxon>Ecdysozoa</taxon>
        <taxon>Arthropoda</taxon>
        <taxon>Hexapoda</taxon>
        <taxon>Insecta</taxon>
        <taxon>Pterygota</taxon>
        <taxon>Neoptera</taxon>
        <taxon>Paraneoptera</taxon>
        <taxon>Hemiptera</taxon>
        <taxon>Heteroptera</taxon>
        <taxon>Panheteroptera</taxon>
        <taxon>Cimicomorpha</taxon>
        <taxon>Miridae</taxon>
        <taxon>Dicyphina</taxon>
        <taxon>Nesidiocoris</taxon>
    </lineage>
</organism>
<reference evidence="1 2" key="1">
    <citation type="submission" date="2023-09" db="EMBL/GenBank/DDBJ databases">
        <title>Nesidiocoris tenuis whole genome shotgun sequence.</title>
        <authorList>
            <person name="Shibata T."/>
            <person name="Shimoda M."/>
            <person name="Kobayashi T."/>
            <person name="Uehara T."/>
        </authorList>
    </citation>
    <scope>NUCLEOTIDE SEQUENCE [LARGE SCALE GENOMIC DNA]</scope>
    <source>
        <strain evidence="1 2">Japan</strain>
    </source>
</reference>
<sequence>MALLMERVWAAGPLDDTNEVDWLRSKTKISSDRVISDTYPSEATRHVSDFNSASAAIYKMYGALFILRVSVLLETSPMNGRWTGSIEFDPEFRTGALGIDFELIVTAKLKFSHI</sequence>
<evidence type="ECO:0000313" key="2">
    <source>
        <dbReference type="Proteomes" id="UP001307889"/>
    </source>
</evidence>
<dbReference type="EMBL" id="AP028920">
    <property type="protein sequence ID" value="BET01162.1"/>
    <property type="molecule type" value="Genomic_DNA"/>
</dbReference>
<name>A0ABN7BDE8_9HEMI</name>
<evidence type="ECO:0000313" key="1">
    <source>
        <dbReference type="EMBL" id="BET01162.1"/>
    </source>
</evidence>
<protein>
    <submittedName>
        <fullName evidence="1">Uncharacterized protein</fullName>
    </submittedName>
</protein>
<dbReference type="Proteomes" id="UP001307889">
    <property type="component" value="Chromosome 12"/>
</dbReference>
<keyword evidence="2" id="KW-1185">Reference proteome</keyword>